<proteinExistence type="predicted"/>
<comment type="caution">
    <text evidence="3">The sequence shown here is derived from an EMBL/GenBank/DDBJ whole genome shotgun (WGS) entry which is preliminary data.</text>
</comment>
<feature type="chain" id="PRO_5022687506" evidence="2">
    <location>
        <begin position="35"/>
        <end position="155"/>
    </location>
</feature>
<protein>
    <submittedName>
        <fullName evidence="3">Uncharacterized protein</fullName>
    </submittedName>
</protein>
<feature type="transmembrane region" description="Helical" evidence="1">
    <location>
        <begin position="58"/>
        <end position="79"/>
    </location>
</feature>
<evidence type="ECO:0000256" key="1">
    <source>
        <dbReference type="SAM" id="Phobius"/>
    </source>
</evidence>
<dbReference type="EMBL" id="VINQ01000017">
    <property type="protein sequence ID" value="KAA0910281.1"/>
    <property type="molecule type" value="Genomic_DNA"/>
</dbReference>
<feature type="transmembrane region" description="Helical" evidence="1">
    <location>
        <begin position="84"/>
        <end position="104"/>
    </location>
</feature>
<keyword evidence="2" id="KW-0732">Signal</keyword>
<keyword evidence="1" id="KW-1133">Transmembrane helix</keyword>
<feature type="signal peptide" evidence="2">
    <location>
        <begin position="1"/>
        <end position="34"/>
    </location>
</feature>
<evidence type="ECO:0000256" key="2">
    <source>
        <dbReference type="SAM" id="SignalP"/>
    </source>
</evidence>
<keyword evidence="1" id="KW-0472">Membrane</keyword>
<dbReference type="RefSeq" id="WP_111364756.1">
    <property type="nucleotide sequence ID" value="NZ_JASHJG010000001.1"/>
</dbReference>
<sequence>MILTVFSHVGQRTGRLFHLLLAGLLLALPGTVRAAGVCDTERPDWSPTDGPMTGLDELFHIATTLPGLGIIGAFTLALLGGRPIYFAVAALFSGIVALGLWYESRVDPTGLHAETRSVGCVGDYAPAIWVLAVLCLIALGALLWLRLRAPPSDPA</sequence>
<feature type="transmembrane region" description="Helical" evidence="1">
    <location>
        <begin position="124"/>
        <end position="145"/>
    </location>
</feature>
<dbReference type="AlphaFoldDB" id="A0A5A9YZ99"/>
<dbReference type="Proteomes" id="UP000325291">
    <property type="component" value="Unassembled WGS sequence"/>
</dbReference>
<organism evidence="3 4">
    <name type="scientific">Aquicoccus porphyridii</name>
    <dbReference type="NCBI Taxonomy" id="1852029"/>
    <lineage>
        <taxon>Bacteria</taxon>
        <taxon>Pseudomonadati</taxon>
        <taxon>Pseudomonadota</taxon>
        <taxon>Alphaproteobacteria</taxon>
        <taxon>Rhodobacterales</taxon>
        <taxon>Paracoccaceae</taxon>
        <taxon>Aquicoccus</taxon>
    </lineage>
</organism>
<accession>A0A5A9YZ99</accession>
<reference evidence="3 4" key="1">
    <citation type="submission" date="2019-07" db="EMBL/GenBank/DDBJ databases">
        <title>Aquicoccus porphyridii gen. nov., sp. nov., isolated from a small marine red alga, Porphyridium marinum.</title>
        <authorList>
            <person name="Liu L."/>
        </authorList>
    </citation>
    <scope>NUCLEOTIDE SEQUENCE [LARGE SCALE GENOMIC DNA]</scope>
    <source>
        <strain evidence="3 4">L1 8-17</strain>
    </source>
</reference>
<name>A0A5A9YZ99_9RHOB</name>
<keyword evidence="1" id="KW-0812">Transmembrane</keyword>
<gene>
    <name evidence="3" type="ORF">FLO80_17525</name>
</gene>
<evidence type="ECO:0000313" key="4">
    <source>
        <dbReference type="Proteomes" id="UP000325291"/>
    </source>
</evidence>
<keyword evidence="4" id="KW-1185">Reference proteome</keyword>
<evidence type="ECO:0000313" key="3">
    <source>
        <dbReference type="EMBL" id="KAA0910281.1"/>
    </source>
</evidence>